<keyword evidence="2" id="KW-1185">Reference proteome</keyword>
<evidence type="ECO:0000313" key="1">
    <source>
        <dbReference type="EMBL" id="MFC4767374.1"/>
    </source>
</evidence>
<name>A0ABV9PZ86_9BACL</name>
<sequence>MSQSSEGTFQVQVKTTFIEYEWDRMKHLLLEWERKFGCSVEEDSGKVTLSIGKPSEIQLVLKGRKERRSVRFYSGQILGHRMDEELLSDLLNWICNVQTSSKDTLGLIITKDGHYPRPLVVKNGELYDETRMMDILWEHYAATRVRESRRMEDVYHFLRDVPRY</sequence>
<gene>
    <name evidence="1" type="ORF">ACFO8Q_08355</name>
</gene>
<proteinExistence type="predicted"/>
<accession>A0ABV9PZ86</accession>
<comment type="caution">
    <text evidence="1">The sequence shown here is derived from an EMBL/GenBank/DDBJ whole genome shotgun (WGS) entry which is preliminary data.</text>
</comment>
<reference evidence="2" key="1">
    <citation type="journal article" date="2019" name="Int. J. Syst. Evol. Microbiol.">
        <title>The Global Catalogue of Microorganisms (GCM) 10K type strain sequencing project: providing services to taxonomists for standard genome sequencing and annotation.</title>
        <authorList>
            <consortium name="The Broad Institute Genomics Platform"/>
            <consortium name="The Broad Institute Genome Sequencing Center for Infectious Disease"/>
            <person name="Wu L."/>
            <person name="Ma J."/>
        </authorList>
    </citation>
    <scope>NUCLEOTIDE SEQUENCE [LARGE SCALE GENOMIC DNA]</scope>
    <source>
        <strain evidence="2">WYCCWR 12678</strain>
    </source>
</reference>
<dbReference type="Proteomes" id="UP001596002">
    <property type="component" value="Unassembled WGS sequence"/>
</dbReference>
<protein>
    <submittedName>
        <fullName evidence="1">Uncharacterized protein</fullName>
    </submittedName>
</protein>
<evidence type="ECO:0000313" key="2">
    <source>
        <dbReference type="Proteomes" id="UP001596002"/>
    </source>
</evidence>
<dbReference type="RefSeq" id="WP_380025297.1">
    <property type="nucleotide sequence ID" value="NZ_JBHSHC010000053.1"/>
</dbReference>
<organism evidence="1 2">
    <name type="scientific">Effusibacillus consociatus</name>
    <dbReference type="NCBI Taxonomy" id="1117041"/>
    <lineage>
        <taxon>Bacteria</taxon>
        <taxon>Bacillati</taxon>
        <taxon>Bacillota</taxon>
        <taxon>Bacilli</taxon>
        <taxon>Bacillales</taxon>
        <taxon>Alicyclobacillaceae</taxon>
        <taxon>Effusibacillus</taxon>
    </lineage>
</organism>
<dbReference type="EMBL" id="JBHSHC010000053">
    <property type="protein sequence ID" value="MFC4767374.1"/>
    <property type="molecule type" value="Genomic_DNA"/>
</dbReference>